<dbReference type="PANTHER" id="PTHR21319:SF53">
    <property type="entry name" value="RING FINGER AND CHY ZINC FINGER DOMAIN-CONTAINING PROTEIN 1"/>
    <property type="match status" value="1"/>
</dbReference>
<feature type="region of interest" description="Disordered" evidence="5">
    <location>
        <begin position="82"/>
        <end position="101"/>
    </location>
</feature>
<dbReference type="SUPFAM" id="SSF161219">
    <property type="entry name" value="CHY zinc finger-like"/>
    <property type="match status" value="1"/>
</dbReference>
<protein>
    <recommendedName>
        <fullName evidence="11">RING finger and CHY zinc finger domain-containing protein 1</fullName>
    </recommendedName>
</protein>
<feature type="domain" description="CTCHY-type" evidence="8">
    <location>
        <begin position="311"/>
        <end position="374"/>
    </location>
</feature>
<dbReference type="InterPro" id="IPR037274">
    <property type="entry name" value="Znf_CHY_sf"/>
</dbReference>
<dbReference type="GO" id="GO:0061630">
    <property type="term" value="F:ubiquitin protein ligase activity"/>
    <property type="evidence" value="ECO:0007669"/>
    <property type="project" value="TreeGrafter"/>
</dbReference>
<comment type="caution">
    <text evidence="9">The sequence shown here is derived from an EMBL/GenBank/DDBJ whole genome shotgun (WGS) entry which is preliminary data.</text>
</comment>
<dbReference type="SUPFAM" id="SSF161245">
    <property type="entry name" value="Zinc hairpin stack"/>
    <property type="match status" value="1"/>
</dbReference>
<evidence type="ECO:0000256" key="4">
    <source>
        <dbReference type="PROSITE-ProRule" id="PRU00601"/>
    </source>
</evidence>
<evidence type="ECO:0000256" key="2">
    <source>
        <dbReference type="ARBA" id="ARBA00022771"/>
    </source>
</evidence>
<evidence type="ECO:0000313" key="9">
    <source>
        <dbReference type="EMBL" id="CAJ1947881.1"/>
    </source>
</evidence>
<organism evidence="9 10">
    <name type="scientific">Cylindrotheca closterium</name>
    <dbReference type="NCBI Taxonomy" id="2856"/>
    <lineage>
        <taxon>Eukaryota</taxon>
        <taxon>Sar</taxon>
        <taxon>Stramenopiles</taxon>
        <taxon>Ochrophyta</taxon>
        <taxon>Bacillariophyta</taxon>
        <taxon>Bacillariophyceae</taxon>
        <taxon>Bacillariophycidae</taxon>
        <taxon>Bacillariales</taxon>
        <taxon>Bacillariaceae</taxon>
        <taxon>Cylindrotheca</taxon>
    </lineage>
</organism>
<dbReference type="GO" id="GO:0005634">
    <property type="term" value="C:nucleus"/>
    <property type="evidence" value="ECO:0007669"/>
    <property type="project" value="TreeGrafter"/>
</dbReference>
<dbReference type="PANTHER" id="PTHR21319">
    <property type="entry name" value="RING FINGER AND CHY ZINC FINGER DOMAIN-CONTAINING PROTEIN 1"/>
    <property type="match status" value="1"/>
</dbReference>
<dbReference type="Pfam" id="PF13639">
    <property type="entry name" value="zf-RING_2"/>
    <property type="match status" value="1"/>
</dbReference>
<feature type="region of interest" description="Disordered" evidence="5">
    <location>
        <begin position="129"/>
        <end position="173"/>
    </location>
</feature>
<accession>A0AAD2FNZ8</accession>
<gene>
    <name evidence="9" type="ORF">CYCCA115_LOCUS11355</name>
</gene>
<dbReference type="Pfam" id="PF05495">
    <property type="entry name" value="zf-CHY"/>
    <property type="match status" value="1"/>
</dbReference>
<evidence type="ECO:0000259" key="7">
    <source>
        <dbReference type="PROSITE" id="PS51266"/>
    </source>
</evidence>
<dbReference type="CDD" id="cd16464">
    <property type="entry name" value="RING-H2_Pirh2-like"/>
    <property type="match status" value="1"/>
</dbReference>
<dbReference type="SUPFAM" id="SSF57850">
    <property type="entry name" value="RING/U-box"/>
    <property type="match status" value="1"/>
</dbReference>
<dbReference type="Gene3D" id="3.30.40.10">
    <property type="entry name" value="Zinc/RING finger domain, C3HC4 (zinc finger)"/>
    <property type="match status" value="1"/>
</dbReference>
<feature type="domain" description="RING-type" evidence="6">
    <location>
        <begin position="375"/>
        <end position="417"/>
    </location>
</feature>
<dbReference type="Proteomes" id="UP001295423">
    <property type="component" value="Unassembled WGS sequence"/>
</dbReference>
<dbReference type="InterPro" id="IPR037275">
    <property type="entry name" value="Znf_CTCHY_sf"/>
</dbReference>
<dbReference type="AlphaFoldDB" id="A0AAD2FNZ8"/>
<evidence type="ECO:0000256" key="3">
    <source>
        <dbReference type="ARBA" id="ARBA00022833"/>
    </source>
</evidence>
<dbReference type="EMBL" id="CAKOGP040001736">
    <property type="protein sequence ID" value="CAJ1947881.1"/>
    <property type="molecule type" value="Genomic_DNA"/>
</dbReference>
<dbReference type="PROSITE" id="PS51266">
    <property type="entry name" value="ZF_CHY"/>
    <property type="match status" value="1"/>
</dbReference>
<evidence type="ECO:0000259" key="6">
    <source>
        <dbReference type="PROSITE" id="PS50089"/>
    </source>
</evidence>
<dbReference type="SMART" id="SM00184">
    <property type="entry name" value="RING"/>
    <property type="match status" value="1"/>
</dbReference>
<feature type="domain" description="CHY-type" evidence="7">
    <location>
        <begin position="193"/>
        <end position="309"/>
    </location>
</feature>
<dbReference type="Pfam" id="PF14599">
    <property type="entry name" value="zinc_ribbon_6"/>
    <property type="match status" value="1"/>
</dbReference>
<dbReference type="InterPro" id="IPR039512">
    <property type="entry name" value="RCHY1_zinc-ribbon"/>
</dbReference>
<dbReference type="InterPro" id="IPR017921">
    <property type="entry name" value="Znf_CTCHY"/>
</dbReference>
<dbReference type="PROSITE" id="PS50089">
    <property type="entry name" value="ZF_RING_2"/>
    <property type="match status" value="1"/>
</dbReference>
<proteinExistence type="predicted"/>
<evidence type="ECO:0000259" key="8">
    <source>
        <dbReference type="PROSITE" id="PS51270"/>
    </source>
</evidence>
<dbReference type="InterPro" id="IPR013083">
    <property type="entry name" value="Znf_RING/FYVE/PHD"/>
</dbReference>
<evidence type="ECO:0000256" key="5">
    <source>
        <dbReference type="SAM" id="MobiDB-lite"/>
    </source>
</evidence>
<keyword evidence="1" id="KW-0479">Metal-binding</keyword>
<keyword evidence="10" id="KW-1185">Reference proteome</keyword>
<sequence length="514" mass="56976">MDFESDTDGVGLPPAMRLENGEEPAMTPQQEHSRRSSIRMIMADESLSALEKRKSIQSLMDGRRRSSAGTASSLGDAAREAASYYTESTEEGSVLDGSSGQFERMEISAPAPAPEYGYGAAGGGVAAGGGSGGSENGGDDNGQMMVGGVSRRQRRSASLPGWSDSSMPSGASAVAAASSNKIWDDPINISRRMEKSRPACSHYERNCTIVSPCCGVAFGCRICHDECPVLPMPFSKRRPEDIPMENRVNWTDTVESSKQRQLKRRSLPLGFEEEETHHEIDRFEIGEIICRLCYTRQSSKTNFCTCCHAQFGAYHCKICNLWMSDDESPYHCEKCGFCRVGGRENFRHCDDCGMCIDRLLFDDHNCKAGKYMSNCPVCQEDLFSSRDASHEMPCGHAIHWHCFKELTSYDTRCPVCKKTAETPEHMAPTWEAMAMGIALQPVPPELARCVTIICNDCETVDHDRRWHFLGVRCMRCMSFNTSVERTSLMGREAAAYMDELDRQKGSTDEPMQGS</sequence>
<keyword evidence="3" id="KW-0862">Zinc</keyword>
<dbReference type="PROSITE" id="PS51270">
    <property type="entry name" value="ZF_CTCHY"/>
    <property type="match status" value="1"/>
</dbReference>
<dbReference type="GO" id="GO:0016567">
    <property type="term" value="P:protein ubiquitination"/>
    <property type="evidence" value="ECO:0007669"/>
    <property type="project" value="TreeGrafter"/>
</dbReference>
<reference evidence="9" key="1">
    <citation type="submission" date="2023-08" db="EMBL/GenBank/DDBJ databases">
        <authorList>
            <person name="Audoor S."/>
            <person name="Bilcke G."/>
        </authorList>
    </citation>
    <scope>NUCLEOTIDE SEQUENCE</scope>
</reference>
<name>A0AAD2FNZ8_9STRA</name>
<dbReference type="GO" id="GO:0006511">
    <property type="term" value="P:ubiquitin-dependent protein catabolic process"/>
    <property type="evidence" value="ECO:0007669"/>
    <property type="project" value="TreeGrafter"/>
</dbReference>
<dbReference type="Gene3D" id="2.20.28.10">
    <property type="match status" value="1"/>
</dbReference>
<evidence type="ECO:0000313" key="10">
    <source>
        <dbReference type="Proteomes" id="UP001295423"/>
    </source>
</evidence>
<evidence type="ECO:0008006" key="11">
    <source>
        <dbReference type="Google" id="ProtNLM"/>
    </source>
</evidence>
<dbReference type="InterPro" id="IPR008913">
    <property type="entry name" value="Znf_CHY"/>
</dbReference>
<feature type="region of interest" description="Disordered" evidence="5">
    <location>
        <begin position="52"/>
        <end position="76"/>
    </location>
</feature>
<feature type="compositionally biased region" description="Gly residues" evidence="5">
    <location>
        <begin position="129"/>
        <end position="140"/>
    </location>
</feature>
<feature type="region of interest" description="Disordered" evidence="5">
    <location>
        <begin position="1"/>
        <end position="37"/>
    </location>
</feature>
<dbReference type="InterPro" id="IPR001841">
    <property type="entry name" value="Znf_RING"/>
</dbReference>
<keyword evidence="2 4" id="KW-0863">Zinc-finger</keyword>
<evidence type="ECO:0000256" key="1">
    <source>
        <dbReference type="ARBA" id="ARBA00022723"/>
    </source>
</evidence>
<dbReference type="GO" id="GO:0008270">
    <property type="term" value="F:zinc ion binding"/>
    <property type="evidence" value="ECO:0007669"/>
    <property type="project" value="UniProtKB-KW"/>
</dbReference>